<reference evidence="2" key="1">
    <citation type="submission" date="2015-10" db="EMBL/GenBank/DDBJ databases">
        <authorList>
            <person name="Devillers H."/>
        </authorList>
    </citation>
    <scope>NUCLEOTIDE SEQUENCE [LARGE SCALE GENOMIC DNA]</scope>
</reference>
<dbReference type="InterPro" id="IPR012471">
    <property type="entry name" value="DUF1690"/>
</dbReference>
<name>A0A0P1KMM3_9SACH</name>
<dbReference type="AlphaFoldDB" id="A0A0P1KMM3"/>
<accession>A0A0P1KMM3</accession>
<dbReference type="OrthoDB" id="5544375at2759"/>
<dbReference type="EMBL" id="LN890542">
    <property type="protein sequence ID" value="CUS20994.1"/>
    <property type="molecule type" value="Genomic_DNA"/>
</dbReference>
<gene>
    <name evidence="1" type="ORF">LAQU0_S02e03114g</name>
</gene>
<evidence type="ECO:0000313" key="2">
    <source>
        <dbReference type="Proteomes" id="UP000236544"/>
    </source>
</evidence>
<evidence type="ECO:0000313" key="1">
    <source>
        <dbReference type="EMBL" id="CUS20994.1"/>
    </source>
</evidence>
<keyword evidence="2" id="KW-1185">Reference proteome</keyword>
<protein>
    <submittedName>
        <fullName evidence="1">LAQU0S02e03114g1_1</fullName>
    </submittedName>
</protein>
<dbReference type="Proteomes" id="UP000236544">
    <property type="component" value="Unassembled WGS sequence"/>
</dbReference>
<proteinExistence type="predicted"/>
<sequence>MGSQPSKPAETKVFTPKTQVDFTSTLLAQLEQSTEGDFSRQQLANKYLEQRVSEKLAQLEEETLKKFEDKLNTSLLADNGSSDSELSSKGLSEKVASLNSHLAKLKEAQTSRSSNEALKSSKEALSKCLRNNEGKPLNCFEEVQNFKKVALQQ</sequence>
<organism evidence="1 2">
    <name type="scientific">Lachancea quebecensis</name>
    <dbReference type="NCBI Taxonomy" id="1654605"/>
    <lineage>
        <taxon>Eukaryota</taxon>
        <taxon>Fungi</taxon>
        <taxon>Dikarya</taxon>
        <taxon>Ascomycota</taxon>
        <taxon>Saccharomycotina</taxon>
        <taxon>Saccharomycetes</taxon>
        <taxon>Saccharomycetales</taxon>
        <taxon>Saccharomycetaceae</taxon>
        <taxon>Lachancea</taxon>
    </lineage>
</organism>
<dbReference type="Pfam" id="PF07956">
    <property type="entry name" value="DUF1690"/>
    <property type="match status" value="1"/>
</dbReference>